<evidence type="ECO:0000313" key="2">
    <source>
        <dbReference type="EMBL" id="RZS97898.1"/>
    </source>
</evidence>
<feature type="transmembrane region" description="Helical" evidence="1">
    <location>
        <begin position="32"/>
        <end position="53"/>
    </location>
</feature>
<gene>
    <name evidence="2" type="ORF">BC751_3526</name>
</gene>
<dbReference type="OrthoDB" id="839926at2"/>
<comment type="caution">
    <text evidence="2">The sequence shown here is derived from an EMBL/GenBank/DDBJ whole genome shotgun (WGS) entry which is preliminary data.</text>
</comment>
<sequence>MEKKNLLILFILIGMTQVSAFLGVFNLGVVNYLTWLVMGLAAVKFFLVAFVFMELRKAHFFWKFATVLIGLLVVVVVGFWA</sequence>
<organism evidence="2 3">
    <name type="scientific">Cecembia calidifontis</name>
    <dbReference type="NCBI Taxonomy" id="1187080"/>
    <lineage>
        <taxon>Bacteria</taxon>
        <taxon>Pseudomonadati</taxon>
        <taxon>Bacteroidota</taxon>
        <taxon>Cytophagia</taxon>
        <taxon>Cytophagales</taxon>
        <taxon>Cyclobacteriaceae</taxon>
        <taxon>Cecembia</taxon>
    </lineage>
</organism>
<keyword evidence="3" id="KW-1185">Reference proteome</keyword>
<name>A0A4Q7PDQ6_9BACT</name>
<protein>
    <recommendedName>
        <fullName evidence="4">Cytochrome c oxidase subunit IV</fullName>
    </recommendedName>
</protein>
<evidence type="ECO:0008006" key="4">
    <source>
        <dbReference type="Google" id="ProtNLM"/>
    </source>
</evidence>
<dbReference type="AlphaFoldDB" id="A0A4Q7PDQ6"/>
<dbReference type="Proteomes" id="UP000292209">
    <property type="component" value="Unassembled WGS sequence"/>
</dbReference>
<keyword evidence="1" id="KW-0472">Membrane</keyword>
<dbReference type="GO" id="GO:0005886">
    <property type="term" value="C:plasma membrane"/>
    <property type="evidence" value="ECO:0007669"/>
    <property type="project" value="UniProtKB-SubCell"/>
</dbReference>
<dbReference type="RefSeq" id="WP_009034369.1">
    <property type="nucleotide sequence ID" value="NZ_SGXG01000001.1"/>
</dbReference>
<accession>A0A4Q7PDQ6</accession>
<proteinExistence type="predicted"/>
<feature type="transmembrane region" description="Helical" evidence="1">
    <location>
        <begin position="60"/>
        <end position="80"/>
    </location>
</feature>
<feature type="transmembrane region" description="Helical" evidence="1">
    <location>
        <begin position="7"/>
        <end position="26"/>
    </location>
</feature>
<reference evidence="2 3" key="1">
    <citation type="submission" date="2019-02" db="EMBL/GenBank/DDBJ databases">
        <title>Genomic Encyclopedia of Archaeal and Bacterial Type Strains, Phase II (KMG-II): from individual species to whole genera.</title>
        <authorList>
            <person name="Goeker M."/>
        </authorList>
    </citation>
    <scope>NUCLEOTIDE SEQUENCE [LARGE SCALE GENOMIC DNA]</scope>
    <source>
        <strain evidence="2 3">DSM 21411</strain>
    </source>
</reference>
<dbReference type="EMBL" id="SGXG01000001">
    <property type="protein sequence ID" value="RZS97898.1"/>
    <property type="molecule type" value="Genomic_DNA"/>
</dbReference>
<evidence type="ECO:0000256" key="1">
    <source>
        <dbReference type="SAM" id="Phobius"/>
    </source>
</evidence>
<keyword evidence="1" id="KW-1133">Transmembrane helix</keyword>
<evidence type="ECO:0000313" key="3">
    <source>
        <dbReference type="Proteomes" id="UP000292209"/>
    </source>
</evidence>
<keyword evidence="1" id="KW-0812">Transmembrane</keyword>